<evidence type="ECO:0000313" key="3">
    <source>
        <dbReference type="Proteomes" id="UP000685013"/>
    </source>
</evidence>
<gene>
    <name evidence="2" type="ORF">SDJN03_03620</name>
</gene>
<feature type="non-terminal residue" evidence="2">
    <location>
        <position position="1"/>
    </location>
</feature>
<feature type="region of interest" description="Disordered" evidence="1">
    <location>
        <begin position="32"/>
        <end position="67"/>
    </location>
</feature>
<name>A0AAV6P1T5_9ROSI</name>
<dbReference type="AlphaFoldDB" id="A0AAV6P1T5"/>
<proteinExistence type="predicted"/>
<evidence type="ECO:0000256" key="1">
    <source>
        <dbReference type="SAM" id="MobiDB-lite"/>
    </source>
</evidence>
<comment type="caution">
    <text evidence="2">The sequence shown here is derived from an EMBL/GenBank/DDBJ whole genome shotgun (WGS) entry which is preliminary data.</text>
</comment>
<organism evidence="2 3">
    <name type="scientific">Cucurbita argyrosperma subsp. sororia</name>
    <dbReference type="NCBI Taxonomy" id="37648"/>
    <lineage>
        <taxon>Eukaryota</taxon>
        <taxon>Viridiplantae</taxon>
        <taxon>Streptophyta</taxon>
        <taxon>Embryophyta</taxon>
        <taxon>Tracheophyta</taxon>
        <taxon>Spermatophyta</taxon>
        <taxon>Magnoliopsida</taxon>
        <taxon>eudicotyledons</taxon>
        <taxon>Gunneridae</taxon>
        <taxon>Pentapetalae</taxon>
        <taxon>rosids</taxon>
        <taxon>fabids</taxon>
        <taxon>Cucurbitales</taxon>
        <taxon>Cucurbitaceae</taxon>
        <taxon>Cucurbiteae</taxon>
        <taxon>Cucurbita</taxon>
    </lineage>
</organism>
<accession>A0AAV6P1T5</accession>
<evidence type="ECO:0000313" key="2">
    <source>
        <dbReference type="EMBL" id="KAG6606303.1"/>
    </source>
</evidence>
<keyword evidence="3" id="KW-1185">Reference proteome</keyword>
<reference evidence="2 3" key="1">
    <citation type="journal article" date="2021" name="Hortic Res">
        <title>The domestication of Cucurbita argyrosperma as revealed by the genome of its wild relative.</title>
        <authorList>
            <person name="Barrera-Redondo J."/>
            <person name="Sanchez-de la Vega G."/>
            <person name="Aguirre-Liguori J.A."/>
            <person name="Castellanos-Morales G."/>
            <person name="Gutierrez-Guerrero Y.T."/>
            <person name="Aguirre-Dugua X."/>
            <person name="Aguirre-Planter E."/>
            <person name="Tenaillon M.I."/>
            <person name="Lira-Saade R."/>
            <person name="Eguiarte L.E."/>
        </authorList>
    </citation>
    <scope>NUCLEOTIDE SEQUENCE [LARGE SCALE GENOMIC DNA]</scope>
    <source>
        <strain evidence="2">JBR-2021</strain>
    </source>
</reference>
<feature type="compositionally biased region" description="Basic residues" evidence="1">
    <location>
        <begin position="33"/>
        <end position="52"/>
    </location>
</feature>
<dbReference type="Proteomes" id="UP000685013">
    <property type="component" value="Chromosome 2"/>
</dbReference>
<protein>
    <submittedName>
        <fullName evidence="2">Uncharacterized protein</fullName>
    </submittedName>
</protein>
<dbReference type="EMBL" id="JAGKQH010000002">
    <property type="protein sequence ID" value="KAG6606303.1"/>
    <property type="molecule type" value="Genomic_DNA"/>
</dbReference>
<sequence>MSGEFISEDEKTSRVNGFTRDEQVIMIRNRVLQNKHRSHRRRHRKTDLRRRGSPPQPIARGLERSPPIRTPLRLIAVARGRNPTGTETDRIWWMKWSGFVLKC</sequence>